<evidence type="ECO:0000259" key="3">
    <source>
        <dbReference type="Pfam" id="PF01156"/>
    </source>
</evidence>
<dbReference type="InterPro" id="IPR023186">
    <property type="entry name" value="IUNH"/>
</dbReference>
<dbReference type="SUPFAM" id="SSF53590">
    <property type="entry name" value="Nucleoside hydrolase"/>
    <property type="match status" value="1"/>
</dbReference>
<dbReference type="InterPro" id="IPR001910">
    <property type="entry name" value="Inosine/uridine_hydrolase_dom"/>
</dbReference>
<sequence>MLKHPFDIPESKKVRLIINTDAKNEADDQFAIVHALLTPRFKISGIIAAHFGTLRTDHSMEESYEEVNKVLELMNLKDEISVYKGAKQAFPNEQTPELSEGAEFIINEAMKDDPSPLYVAFLGPITDLAAAYMKEPAIADKLTALWIGGGAWPEGGFEFNLMNDIHAANVVFRSTIPLWVIPQNVYKMMRVSIAELAVNVKPYGEIGNYLYQQLVDFNFDVVNKHIPTMVERARQAGKEVDPKDYEGWPKGEMWHLGDSPVVSLLLDDHQYGYEMKPAPRITEDMHYVHYQTERMIRWYHLVDSTFTLQDMYAKLKLHYG</sequence>
<evidence type="ECO:0000256" key="1">
    <source>
        <dbReference type="ARBA" id="ARBA00022801"/>
    </source>
</evidence>
<reference evidence="4 5" key="1">
    <citation type="submission" date="2021-03" db="EMBL/GenBank/DDBJ databases">
        <title>Whole genome sequence of Metabacillus bambusae BG109.</title>
        <authorList>
            <person name="Jeong J.W."/>
        </authorList>
    </citation>
    <scope>NUCLEOTIDE SEQUENCE [LARGE SCALE GENOMIC DNA]</scope>
    <source>
        <strain evidence="4 5">BG109</strain>
    </source>
</reference>
<evidence type="ECO:0000256" key="2">
    <source>
        <dbReference type="ARBA" id="ARBA00023295"/>
    </source>
</evidence>
<evidence type="ECO:0000313" key="4">
    <source>
        <dbReference type="EMBL" id="MBO1510707.1"/>
    </source>
</evidence>
<comment type="caution">
    <text evidence="4">The sequence shown here is derived from an EMBL/GenBank/DDBJ whole genome shotgun (WGS) entry which is preliminary data.</text>
</comment>
<keyword evidence="1 4" id="KW-0378">Hydrolase</keyword>
<dbReference type="EMBL" id="JAGDEL010000002">
    <property type="protein sequence ID" value="MBO1510707.1"/>
    <property type="molecule type" value="Genomic_DNA"/>
</dbReference>
<keyword evidence="2" id="KW-0326">Glycosidase</keyword>
<evidence type="ECO:0000313" key="5">
    <source>
        <dbReference type="Proteomes" id="UP000663981"/>
    </source>
</evidence>
<name>A0ABS3MXF9_9BACI</name>
<dbReference type="RefSeq" id="WP_207975348.1">
    <property type="nucleotide sequence ID" value="NZ_JAGDEL010000002.1"/>
</dbReference>
<dbReference type="GO" id="GO:0016787">
    <property type="term" value="F:hydrolase activity"/>
    <property type="evidence" value="ECO:0007669"/>
    <property type="project" value="UniProtKB-KW"/>
</dbReference>
<proteinExistence type="predicted"/>
<gene>
    <name evidence="4" type="ORF">I7822_03260</name>
</gene>
<feature type="domain" description="Inosine/uridine-preferring nucleoside hydrolase" evidence="3">
    <location>
        <begin position="16"/>
        <end position="224"/>
    </location>
</feature>
<dbReference type="PANTHER" id="PTHR12304:SF4">
    <property type="entry name" value="URIDINE NUCLEOSIDASE"/>
    <property type="match status" value="1"/>
</dbReference>
<dbReference type="InterPro" id="IPR036452">
    <property type="entry name" value="Ribo_hydro-like"/>
</dbReference>
<dbReference type="PANTHER" id="PTHR12304">
    <property type="entry name" value="INOSINE-URIDINE PREFERRING NUCLEOSIDE HYDROLASE"/>
    <property type="match status" value="1"/>
</dbReference>
<keyword evidence="5" id="KW-1185">Reference proteome</keyword>
<accession>A0ABS3MXF9</accession>
<dbReference type="Gene3D" id="3.90.245.10">
    <property type="entry name" value="Ribonucleoside hydrolase-like"/>
    <property type="match status" value="1"/>
</dbReference>
<dbReference type="Proteomes" id="UP000663981">
    <property type="component" value="Unassembled WGS sequence"/>
</dbReference>
<dbReference type="Pfam" id="PF01156">
    <property type="entry name" value="IU_nuc_hydro"/>
    <property type="match status" value="1"/>
</dbReference>
<protein>
    <submittedName>
        <fullName evidence="4">Nucleoside hydrolase</fullName>
    </submittedName>
</protein>
<organism evidence="4 5">
    <name type="scientific">Metabacillus bambusae</name>
    <dbReference type="NCBI Taxonomy" id="2795218"/>
    <lineage>
        <taxon>Bacteria</taxon>
        <taxon>Bacillati</taxon>
        <taxon>Bacillota</taxon>
        <taxon>Bacilli</taxon>
        <taxon>Bacillales</taxon>
        <taxon>Bacillaceae</taxon>
        <taxon>Metabacillus</taxon>
    </lineage>
</organism>